<dbReference type="InterPro" id="IPR035979">
    <property type="entry name" value="RBD_domain_sf"/>
</dbReference>
<feature type="compositionally biased region" description="Low complexity" evidence="2">
    <location>
        <begin position="391"/>
        <end position="415"/>
    </location>
</feature>
<dbReference type="VEuPathDB" id="FungiDB:CDV56_107769"/>
<dbReference type="SUPFAM" id="SSF54928">
    <property type="entry name" value="RNA-binding domain, RBD"/>
    <property type="match status" value="1"/>
</dbReference>
<dbReference type="RefSeq" id="XP_026615119.1">
    <property type="nucleotide sequence ID" value="XM_026761388.1"/>
</dbReference>
<evidence type="ECO:0000256" key="2">
    <source>
        <dbReference type="SAM" id="MobiDB-lite"/>
    </source>
</evidence>
<feature type="compositionally biased region" description="Basic and acidic residues" evidence="2">
    <location>
        <begin position="434"/>
        <end position="446"/>
    </location>
</feature>
<feature type="region of interest" description="Disordered" evidence="2">
    <location>
        <begin position="379"/>
        <end position="460"/>
    </location>
</feature>
<keyword evidence="5" id="KW-1185">Reference proteome</keyword>
<dbReference type="SMART" id="SM00360">
    <property type="entry name" value="RRM"/>
    <property type="match status" value="1"/>
</dbReference>
<dbReference type="STRING" id="41047.A0A397HB61"/>
<dbReference type="GeneID" id="38129743"/>
<evidence type="ECO:0000259" key="3">
    <source>
        <dbReference type="PROSITE" id="PS50102"/>
    </source>
</evidence>
<keyword evidence="1" id="KW-0694">RNA-binding</keyword>
<dbReference type="Gene3D" id="3.30.70.330">
    <property type="match status" value="1"/>
</dbReference>
<name>A0A397HB61_ASPTH</name>
<organism evidence="4 5">
    <name type="scientific">Aspergillus thermomutatus</name>
    <name type="common">Neosartorya pseudofischeri</name>
    <dbReference type="NCBI Taxonomy" id="41047"/>
    <lineage>
        <taxon>Eukaryota</taxon>
        <taxon>Fungi</taxon>
        <taxon>Dikarya</taxon>
        <taxon>Ascomycota</taxon>
        <taxon>Pezizomycotina</taxon>
        <taxon>Eurotiomycetes</taxon>
        <taxon>Eurotiomycetidae</taxon>
        <taxon>Eurotiales</taxon>
        <taxon>Aspergillaceae</taxon>
        <taxon>Aspergillus</taxon>
        <taxon>Aspergillus subgen. Fumigati</taxon>
    </lineage>
</organism>
<feature type="compositionally biased region" description="Polar residues" evidence="2">
    <location>
        <begin position="345"/>
        <end position="354"/>
    </location>
</feature>
<dbReference type="OrthoDB" id="410044at2759"/>
<dbReference type="PROSITE" id="PS50102">
    <property type="entry name" value="RRM"/>
    <property type="match status" value="1"/>
</dbReference>
<reference evidence="4" key="1">
    <citation type="submission" date="2018-08" db="EMBL/GenBank/DDBJ databases">
        <title>Draft genome sequence of azole-resistant Aspergillus thermomutatus (Neosartorya pseudofischeri) strain HMR AF 39, isolated from a human nasal aspirate.</title>
        <authorList>
            <person name="Parent-Michaud M."/>
            <person name="Dufresne P.J."/>
            <person name="Fournier E."/>
            <person name="Martineau C."/>
            <person name="Moreira S."/>
            <person name="Perkins V."/>
            <person name="De Repentigny L."/>
            <person name="Dufresne S.F."/>
        </authorList>
    </citation>
    <scope>NUCLEOTIDE SEQUENCE [LARGE SCALE GENOMIC DNA]</scope>
    <source>
        <strain evidence="4">HMR AF 39</strain>
    </source>
</reference>
<proteinExistence type="predicted"/>
<feature type="region of interest" description="Disordered" evidence="2">
    <location>
        <begin position="288"/>
        <end position="356"/>
    </location>
</feature>
<feature type="domain" description="RRM" evidence="3">
    <location>
        <begin position="41"/>
        <end position="119"/>
    </location>
</feature>
<dbReference type="GO" id="GO:0003723">
    <property type="term" value="F:RNA binding"/>
    <property type="evidence" value="ECO:0007669"/>
    <property type="project" value="UniProtKB-UniRule"/>
</dbReference>
<dbReference type="Pfam" id="PF00076">
    <property type="entry name" value="RRM_1"/>
    <property type="match status" value="1"/>
</dbReference>
<gene>
    <name evidence="4" type="ORF">CDV56_107769</name>
</gene>
<feature type="compositionally biased region" description="Polar residues" evidence="2">
    <location>
        <begin position="447"/>
        <end position="460"/>
    </location>
</feature>
<evidence type="ECO:0000313" key="5">
    <source>
        <dbReference type="Proteomes" id="UP000215305"/>
    </source>
</evidence>
<evidence type="ECO:0000256" key="1">
    <source>
        <dbReference type="PROSITE-ProRule" id="PRU00176"/>
    </source>
</evidence>
<protein>
    <recommendedName>
        <fullName evidence="3">RRM domain-containing protein</fullName>
    </recommendedName>
</protein>
<dbReference type="InterPro" id="IPR000504">
    <property type="entry name" value="RRM_dom"/>
</dbReference>
<feature type="region of interest" description="Disordered" evidence="2">
    <location>
        <begin position="209"/>
        <end position="253"/>
    </location>
</feature>
<accession>A0A397HB61</accession>
<dbReference type="Proteomes" id="UP000215305">
    <property type="component" value="Unassembled WGS sequence"/>
</dbReference>
<dbReference type="EMBL" id="NKHU02000077">
    <property type="protein sequence ID" value="RHZ57630.1"/>
    <property type="molecule type" value="Genomic_DNA"/>
</dbReference>
<feature type="compositionally biased region" description="Low complexity" evidence="2">
    <location>
        <begin position="211"/>
        <end position="220"/>
    </location>
</feature>
<sequence length="460" mass="50757">MAILGLLSNPNGPQHALPPRLDRQYTAITAENAQGLFPPDACIFVGNLKITLEDKDLVRDVQQKFSRFGPCHVKVKRDKRKIPTAFVQFEKVEHAVAALAENGLIKLHDRWLRVEKIKGKRTARLGHRSGFPVSPHDFNMALTGRGHFESCALEEVIFLNLGYLTTVFTVTFAYIDDFKDAIKAFERHPVYYLQPLDIEGSPALSWVLPQSSGHSPSSGRSRSKEVRNAMRDQGPSRVPLPAEFQPKTGNGKTVEDYAREINKLPRFGLSEDLVLDVVTELEAERRDKCHREDWTGSSSNDTEFTPAPTTDDDSTTHNDSFAVCADEDEDESTSNSRSHSKDSSNTVSASSTADFDSLIESTSTSTTTFTSYLEVVPECVGESGRGRRSGSRSVSVSTGSPARLRLRSCSSSADLPPRKTEVELFFGNGDNDNDNDKTEEPSHSHLDSNTVESTSPSDSN</sequence>
<dbReference type="AlphaFoldDB" id="A0A397HB61"/>
<comment type="caution">
    <text evidence="4">The sequence shown here is derived from an EMBL/GenBank/DDBJ whole genome shotgun (WGS) entry which is preliminary data.</text>
</comment>
<dbReference type="InterPro" id="IPR012677">
    <property type="entry name" value="Nucleotide-bd_a/b_plait_sf"/>
</dbReference>
<evidence type="ECO:0000313" key="4">
    <source>
        <dbReference type="EMBL" id="RHZ57630.1"/>
    </source>
</evidence>